<comment type="cofactor">
    <cofactor evidence="1">
        <name>FAD</name>
        <dbReference type="ChEBI" id="CHEBI:57692"/>
    </cofactor>
</comment>
<evidence type="ECO:0000313" key="8">
    <source>
        <dbReference type="Proteomes" id="UP000710440"/>
    </source>
</evidence>
<dbReference type="Gene3D" id="3.40.50.1820">
    <property type="entry name" value="alpha/beta hydrolase"/>
    <property type="match status" value="1"/>
</dbReference>
<proteinExistence type="predicted"/>
<organism evidence="7 8">
    <name type="scientific">Aspergillus viridinutans</name>
    <dbReference type="NCBI Taxonomy" id="75553"/>
    <lineage>
        <taxon>Eukaryota</taxon>
        <taxon>Fungi</taxon>
        <taxon>Dikarya</taxon>
        <taxon>Ascomycota</taxon>
        <taxon>Pezizomycotina</taxon>
        <taxon>Eurotiomycetes</taxon>
        <taxon>Eurotiomycetidae</taxon>
        <taxon>Eurotiales</taxon>
        <taxon>Aspergillaceae</taxon>
        <taxon>Aspergillus</taxon>
        <taxon>Aspergillus subgen. Fumigati</taxon>
    </lineage>
</organism>
<dbReference type="OrthoDB" id="9974421at2759"/>
<dbReference type="Gene3D" id="3.50.50.60">
    <property type="entry name" value="FAD/NAD(P)-binding domain"/>
    <property type="match status" value="3"/>
</dbReference>
<dbReference type="InterPro" id="IPR029058">
    <property type="entry name" value="AB_hydrolase_fold"/>
</dbReference>
<feature type="compositionally biased region" description="Polar residues" evidence="5">
    <location>
        <begin position="39"/>
        <end position="58"/>
    </location>
</feature>
<evidence type="ECO:0000256" key="3">
    <source>
        <dbReference type="ARBA" id="ARBA00022827"/>
    </source>
</evidence>
<keyword evidence="3" id="KW-0274">FAD</keyword>
<feature type="domain" description="Glucose-methanol-choline oxidoreductase N-terminal" evidence="6">
    <location>
        <begin position="178"/>
        <end position="201"/>
    </location>
</feature>
<evidence type="ECO:0000256" key="5">
    <source>
        <dbReference type="SAM" id="MobiDB-lite"/>
    </source>
</evidence>
<dbReference type="InterPro" id="IPR036188">
    <property type="entry name" value="FAD/NAD-bd_sf"/>
</dbReference>
<keyword evidence="8" id="KW-1185">Reference proteome</keyword>
<comment type="caution">
    <text evidence="7">The sequence shown here is derived from an EMBL/GenBank/DDBJ whole genome shotgun (WGS) entry which is preliminary data.</text>
</comment>
<keyword evidence="2" id="KW-0285">Flavoprotein</keyword>
<feature type="region of interest" description="Disordered" evidence="5">
    <location>
        <begin position="1"/>
        <end position="76"/>
    </location>
</feature>
<dbReference type="InterPro" id="IPR000172">
    <property type="entry name" value="GMC_OxRdtase_N"/>
</dbReference>
<dbReference type="SUPFAM" id="SSF51905">
    <property type="entry name" value="FAD/NAD(P)-binding domain"/>
    <property type="match status" value="1"/>
</dbReference>
<dbReference type="PANTHER" id="PTHR47470:SF1">
    <property type="entry name" value="FAD-DEPENDENT OXIDOREDUCTASE 2 FAD BINDING DOMAIN-CONTAINING PROTEIN"/>
    <property type="match status" value="1"/>
</dbReference>
<dbReference type="PANTHER" id="PTHR47470">
    <property type="entry name" value="CHOLESTEROL OXIDASE"/>
    <property type="match status" value="1"/>
</dbReference>
<reference evidence="7 8" key="1">
    <citation type="submission" date="2021-02" db="EMBL/GenBank/DDBJ databases">
        <title>Pan-genome distribution and transcriptional activeness of fungal secondary metabolism genes in Aspergillus section Fumigati.</title>
        <authorList>
            <person name="Takahashi H."/>
            <person name="Umemura M."/>
            <person name="Ninomiya A."/>
            <person name="Kusuya Y."/>
            <person name="Urayama S."/>
            <person name="Shimizu M."/>
            <person name="Watanabe A."/>
            <person name="Kamei K."/>
            <person name="Yaguchi T."/>
            <person name="Hagiwara D."/>
        </authorList>
    </citation>
    <scope>NUCLEOTIDE SEQUENCE [LARGE SCALE GENOMIC DNA]</scope>
    <source>
        <strain evidence="7 8">IFM 47045</strain>
    </source>
</reference>
<feature type="compositionally biased region" description="Basic and acidic residues" evidence="5">
    <location>
        <begin position="60"/>
        <end position="73"/>
    </location>
</feature>
<evidence type="ECO:0000313" key="7">
    <source>
        <dbReference type="EMBL" id="GIK07927.1"/>
    </source>
</evidence>
<evidence type="ECO:0000259" key="6">
    <source>
        <dbReference type="PROSITE" id="PS00623"/>
    </source>
</evidence>
<sequence>MATDILPPPVDGVKPFTPTNVLPSASRPPKLKDSKWTTDGDSSSPSVTTKGQRPQTDQPPLKDHKSNVHDTTHARYPRISRPVELMRTAYDVVVIGSGYGGGVAASRMARGRQSVCLLERGKEKWPGEYPEELHDALKELHVSGEFAPWKTKGKWTEGGDPTGLYHLVVGEGQNAFVGNGLGGTSLLNANVFLEADQQVLDMNCWPAELKDESAWKKCTLFFSPTAGRDWDVSNGVLLTGDRFCLQDIDTGLDLISTDYGRARGVLEPASYPPDFPDLPKLDLLQRQADLMGLGDKFYRVPQTTRFVDGPNSTGVEMHASTLTGMDATGINDGSKSTTLVNYLSDAWNWGAEMFCECEVRYIKAAPDGEGYIVYFAWYGGKRGAFKENIYEDLMWVHARKCVFLGAGSLGTTEILLRSKQMGLKMSDSIGTGMSGNGDILAFGYNTDYDVNSVGRPSPSPERPIGPCITGVIDCRNQRHPLDGFIIEEGTVPQALAPFFEAMLEQLPGRIAPKGLGVFEKVEHLLARQGSKLLGPYFRSGSTEKTQVYLIMSHDSNQATLTLQDDRPILKFLGVGRSEHVKYLDSVLAKVTNAVGGTYMGSPFWSALGQQEITVHAIGGACISSDGTGSNGGTNHMGEVLQGEGTEVHEGLVVCDGALIPTALGANPFATITALAERSVELAAKKRGIDIDFDTSNGILNLYGKPRFPLVDDAGVKTTEKLIDVAEDDQTSGIGFTEVMSGFIHIGDDVQDFELATKIARSGCEAARFFLSVKSWDTEDLVSSSAHSAMLTGSFSCAGLKGPFMVHRGDFQLFNQDSREPTTRNLTYNFEMISPSREKLYFNGYKVVNPSVAFDPIGFWKATSTLYATITVPDGQVIGRGTLYIKPADFVSELATLEPSGRNLYAKARSVASFLTYFTREATKIFFAPLTYLQWPSPTFHGYSNATEISETFTVTASDGVHSTMQMWNPLGSDVSTARLTILFVPGAAVDYQIFGLPTIEKNAIDYFREAGYRIYCVTHRVGKTMTAMKGSTTFDARLDILAALAKIREQEAQRNGHADKIYVIAHCAGSVALSMGLLDGSIPAGWIKGITASNVFMNPIFANVNLAKASLPIPMNNLYNKLAGSWFSCTSSPSDSLIQQILNQVLRFYPVGSKAEICNSVVCHRSSLVFGRLWTHKSLNAPTHAQLANFLGGTSMRSLGHLMSMGRSGYVTTNPPTSINLVSPYNIARLEGIPIFFFSGANNAVYAPESTDVSYTMLRDAHGPDGYERVVFEGRGHLDCWMGVTAHMDVYPKVREHVDKVMLGRS</sequence>
<dbReference type="PROSITE" id="PS00623">
    <property type="entry name" value="GMC_OXRED_1"/>
    <property type="match status" value="1"/>
</dbReference>
<dbReference type="Proteomes" id="UP000710440">
    <property type="component" value="Unassembled WGS sequence"/>
</dbReference>
<dbReference type="GO" id="GO:0050660">
    <property type="term" value="F:flavin adenine dinucleotide binding"/>
    <property type="evidence" value="ECO:0007669"/>
    <property type="project" value="InterPro"/>
</dbReference>
<gene>
    <name evidence="7" type="ORF">Aspvir_003597</name>
</gene>
<dbReference type="RefSeq" id="XP_043131113.1">
    <property type="nucleotide sequence ID" value="XM_043275178.1"/>
</dbReference>
<dbReference type="InterPro" id="IPR052542">
    <property type="entry name" value="Cholesterol_Oxidase"/>
</dbReference>
<dbReference type="SUPFAM" id="SSF53474">
    <property type="entry name" value="alpha/beta-Hydrolases"/>
    <property type="match status" value="1"/>
</dbReference>
<name>A0A9P3C5F3_ASPVI</name>
<evidence type="ECO:0000256" key="2">
    <source>
        <dbReference type="ARBA" id="ARBA00022630"/>
    </source>
</evidence>
<keyword evidence="4" id="KW-0560">Oxidoreductase</keyword>
<feature type="compositionally biased region" description="Pro residues" evidence="5">
    <location>
        <begin position="1"/>
        <end position="10"/>
    </location>
</feature>
<dbReference type="GeneID" id="66931579"/>
<evidence type="ECO:0000256" key="4">
    <source>
        <dbReference type="ARBA" id="ARBA00023002"/>
    </source>
</evidence>
<protein>
    <recommendedName>
        <fullName evidence="6">Glucose-methanol-choline oxidoreductase N-terminal domain-containing protein</fullName>
    </recommendedName>
</protein>
<accession>A0A9P3C5F3</accession>
<dbReference type="EMBL" id="BOPL01000016">
    <property type="protein sequence ID" value="GIK07927.1"/>
    <property type="molecule type" value="Genomic_DNA"/>
</dbReference>
<dbReference type="GO" id="GO:0016614">
    <property type="term" value="F:oxidoreductase activity, acting on CH-OH group of donors"/>
    <property type="evidence" value="ECO:0007669"/>
    <property type="project" value="InterPro"/>
</dbReference>
<evidence type="ECO:0000256" key="1">
    <source>
        <dbReference type="ARBA" id="ARBA00001974"/>
    </source>
</evidence>